<dbReference type="AlphaFoldDB" id="A0A1B0D7B5"/>
<dbReference type="PANTHER" id="PTHR12969:SF7">
    <property type="entry name" value="INTRAFLAGELLAR TRANSPORT PROTEIN 52 HOMOLOG"/>
    <property type="match status" value="1"/>
</dbReference>
<dbReference type="Pfam" id="PF21178">
    <property type="entry name" value="Itf52_C"/>
    <property type="match status" value="1"/>
</dbReference>
<name>A0A1B0D7B5_PHLPP</name>
<dbReference type="GO" id="GO:0060271">
    <property type="term" value="P:cilium assembly"/>
    <property type="evidence" value="ECO:0007669"/>
    <property type="project" value="TreeGrafter"/>
</dbReference>
<evidence type="ECO:0000259" key="1">
    <source>
        <dbReference type="Pfam" id="PF21178"/>
    </source>
</evidence>
<dbReference type="InterPro" id="IPR039975">
    <property type="entry name" value="IFT52"/>
</dbReference>
<dbReference type="Proteomes" id="UP000092462">
    <property type="component" value="Unassembled WGS sequence"/>
</dbReference>
<dbReference type="GO" id="GO:0005814">
    <property type="term" value="C:centriole"/>
    <property type="evidence" value="ECO:0007669"/>
    <property type="project" value="TreeGrafter"/>
</dbReference>
<dbReference type="InterPro" id="IPR048643">
    <property type="entry name" value="Itf52_C"/>
</dbReference>
<feature type="domain" description="Intraflagellar transport protein 52 C-terminal" evidence="1">
    <location>
        <begin position="274"/>
        <end position="330"/>
    </location>
</feature>
<keyword evidence="5" id="KW-1185">Reference proteome</keyword>
<feature type="domain" description="IFT52 central" evidence="2">
    <location>
        <begin position="181"/>
        <end position="263"/>
    </location>
</feature>
<dbReference type="InterPro" id="IPR055458">
    <property type="entry name" value="IFT52_GIFT"/>
</dbReference>
<dbReference type="VEuPathDB" id="VectorBase:PPAPM1_008227"/>
<reference evidence="4" key="1">
    <citation type="submission" date="2022-08" db="UniProtKB">
        <authorList>
            <consortium name="EnsemblMetazoa"/>
        </authorList>
    </citation>
    <scope>IDENTIFICATION</scope>
    <source>
        <strain evidence="4">Israel</strain>
    </source>
</reference>
<evidence type="ECO:0000259" key="2">
    <source>
        <dbReference type="Pfam" id="PF23352"/>
    </source>
</evidence>
<dbReference type="Pfam" id="PF23352">
    <property type="entry name" value="IFT52_central"/>
    <property type="match status" value="1"/>
</dbReference>
<sequence length="345" mass="39373">MILLGEGGETDFNTNVNFFLEEYGMSINADVALRASYYKFFHPKEAIVCEGIGTQSLLKVIREQSSADWDQIDEIIKPEFVYPFGATLNVINPSVALLTTGPVVYPFNRPICGIFCHQSGGKILAIGSGHMFNDRYICEEANMIIWDYIFRLMTEEIPLSQLQLNDIEIFDNTLTPNTIYLADQPKICLVEAIDCEIPADFKKMFDMHLHSINNNSLREVISTYEKLDVQYESLKIIKPQFEIPLPQLQLAVFPPVFTDLPPPALELFDLDEAFSTEKAQLTQLTNKCLLAAEDRKDVDENELKYFIEECGRILNVAPPEEQLSAREILNRIGVRITQYKKLDRE</sequence>
<dbReference type="VEuPathDB" id="VectorBase:PPAI003438"/>
<accession>A0A1B0D7B5</accession>
<evidence type="ECO:0000313" key="5">
    <source>
        <dbReference type="Proteomes" id="UP000092462"/>
    </source>
</evidence>
<evidence type="ECO:0000259" key="3">
    <source>
        <dbReference type="Pfam" id="PF23355"/>
    </source>
</evidence>
<dbReference type="GO" id="GO:0042073">
    <property type="term" value="P:intraciliary transport"/>
    <property type="evidence" value="ECO:0007669"/>
    <property type="project" value="TreeGrafter"/>
</dbReference>
<dbReference type="CDD" id="cd23683">
    <property type="entry name" value="IFT52_CTD"/>
    <property type="match status" value="1"/>
</dbReference>
<feature type="domain" description="IFT52 GIFT" evidence="3">
    <location>
        <begin position="1"/>
        <end position="166"/>
    </location>
</feature>
<dbReference type="EMBL" id="AJVK01026797">
    <property type="status" value="NOT_ANNOTATED_CDS"/>
    <property type="molecule type" value="Genomic_DNA"/>
</dbReference>
<proteinExistence type="predicted"/>
<dbReference type="Gene3D" id="6.10.250.2800">
    <property type="match status" value="1"/>
</dbReference>
<protein>
    <recommendedName>
        <fullName evidence="6">Intraflagellar transport 52</fullName>
    </recommendedName>
</protein>
<dbReference type="GO" id="GO:0005929">
    <property type="term" value="C:cilium"/>
    <property type="evidence" value="ECO:0007669"/>
    <property type="project" value="TreeGrafter"/>
</dbReference>
<dbReference type="GO" id="GO:0030992">
    <property type="term" value="C:intraciliary transport particle B"/>
    <property type="evidence" value="ECO:0007669"/>
    <property type="project" value="TreeGrafter"/>
</dbReference>
<evidence type="ECO:0000313" key="4">
    <source>
        <dbReference type="EnsemblMetazoa" id="PPAI003438-PA"/>
    </source>
</evidence>
<dbReference type="InterPro" id="IPR055460">
    <property type="entry name" value="IFT52_central"/>
</dbReference>
<organism evidence="4 5">
    <name type="scientific">Phlebotomus papatasi</name>
    <name type="common">Sandfly</name>
    <dbReference type="NCBI Taxonomy" id="29031"/>
    <lineage>
        <taxon>Eukaryota</taxon>
        <taxon>Metazoa</taxon>
        <taxon>Ecdysozoa</taxon>
        <taxon>Arthropoda</taxon>
        <taxon>Hexapoda</taxon>
        <taxon>Insecta</taxon>
        <taxon>Pterygota</taxon>
        <taxon>Neoptera</taxon>
        <taxon>Endopterygota</taxon>
        <taxon>Diptera</taxon>
        <taxon>Nematocera</taxon>
        <taxon>Psychodoidea</taxon>
        <taxon>Psychodidae</taxon>
        <taxon>Phlebotomus</taxon>
        <taxon>Phlebotomus</taxon>
    </lineage>
</organism>
<evidence type="ECO:0008006" key="6">
    <source>
        <dbReference type="Google" id="ProtNLM"/>
    </source>
</evidence>
<dbReference type="EnsemblMetazoa" id="PPAI003438-RA">
    <property type="protein sequence ID" value="PPAI003438-PA"/>
    <property type="gene ID" value="PPAI003438"/>
</dbReference>
<dbReference type="Pfam" id="PF23355">
    <property type="entry name" value="IFT52_GIFT"/>
    <property type="match status" value="1"/>
</dbReference>
<dbReference type="PANTHER" id="PTHR12969">
    <property type="entry name" value="NGD5/OSM-6/IFT52"/>
    <property type="match status" value="1"/>
</dbReference>